<evidence type="ECO:0008006" key="4">
    <source>
        <dbReference type="Google" id="ProtNLM"/>
    </source>
</evidence>
<keyword evidence="1" id="KW-0812">Transmembrane</keyword>
<feature type="transmembrane region" description="Helical" evidence="1">
    <location>
        <begin position="6"/>
        <end position="24"/>
    </location>
</feature>
<protein>
    <recommendedName>
        <fullName evidence="4">YesK-like protein</fullName>
    </recommendedName>
</protein>
<name>A0A433RVI4_9BACL</name>
<gene>
    <name evidence="2" type="ORF">QI30_06720</name>
</gene>
<evidence type="ECO:0000313" key="2">
    <source>
        <dbReference type="EMBL" id="RUS57269.1"/>
    </source>
</evidence>
<accession>A0A433RVI4</accession>
<reference evidence="2 3" key="1">
    <citation type="submission" date="2014-11" db="EMBL/GenBank/DDBJ databases">
        <title>Genome sequence and analysis of novel Kurthia sp.</title>
        <authorList>
            <person name="Lawson J.N."/>
            <person name="Gonzalez J.E."/>
            <person name="Rinauldi L."/>
            <person name="Xuan Z."/>
            <person name="Firman A."/>
            <person name="Shaddox L."/>
            <person name="Trudeau A."/>
            <person name="Shah S."/>
            <person name="Reiman D."/>
        </authorList>
    </citation>
    <scope>NUCLEOTIDE SEQUENCE [LARGE SCALE GENOMIC DNA]</scope>
    <source>
        <strain evidence="2 3">3B1D</strain>
    </source>
</reference>
<evidence type="ECO:0000256" key="1">
    <source>
        <dbReference type="SAM" id="Phobius"/>
    </source>
</evidence>
<dbReference type="EMBL" id="JTFC01000026">
    <property type="protein sequence ID" value="RUS57269.1"/>
    <property type="molecule type" value="Genomic_DNA"/>
</dbReference>
<feature type="transmembrane region" description="Helical" evidence="1">
    <location>
        <begin position="33"/>
        <end position="54"/>
    </location>
</feature>
<keyword evidence="3" id="KW-1185">Reference proteome</keyword>
<keyword evidence="1" id="KW-1133">Transmembrane helix</keyword>
<proteinExistence type="predicted"/>
<feature type="transmembrane region" description="Helical" evidence="1">
    <location>
        <begin position="60"/>
        <end position="81"/>
    </location>
</feature>
<sequence length="89" mass="9696">MFDMILWPIFIGMLVGFIALKLTMRFRAKRKSFAVVSGPSIVLMVLGGVCAVYGALNYSYVGKSLLFLGMALVAFGCMAFATSRPVKPH</sequence>
<evidence type="ECO:0000313" key="3">
    <source>
        <dbReference type="Proteomes" id="UP000288623"/>
    </source>
</evidence>
<comment type="caution">
    <text evidence="2">The sequence shown here is derived from an EMBL/GenBank/DDBJ whole genome shotgun (WGS) entry which is preliminary data.</text>
</comment>
<keyword evidence="1" id="KW-0472">Membrane</keyword>
<dbReference type="AlphaFoldDB" id="A0A433RVI4"/>
<organism evidence="2 3">
    <name type="scientific">Candidatus Kurthia intestinigallinarum</name>
    <dbReference type="NCBI Taxonomy" id="1562256"/>
    <lineage>
        <taxon>Bacteria</taxon>
        <taxon>Bacillati</taxon>
        <taxon>Bacillota</taxon>
        <taxon>Bacilli</taxon>
        <taxon>Bacillales</taxon>
        <taxon>Caryophanaceae</taxon>
        <taxon>Kurthia</taxon>
    </lineage>
</organism>
<dbReference type="Proteomes" id="UP000288623">
    <property type="component" value="Unassembled WGS sequence"/>
</dbReference>